<gene>
    <name evidence="1" type="ORF">HMPREF3182_01396</name>
</gene>
<evidence type="ECO:0000313" key="2">
    <source>
        <dbReference type="Proteomes" id="UP000070160"/>
    </source>
</evidence>
<reference evidence="2" key="1">
    <citation type="submission" date="2016-01" db="EMBL/GenBank/DDBJ databases">
        <authorList>
            <person name="Mitreva M."/>
            <person name="Pepin K.H."/>
            <person name="Mihindukulasuriya K.A."/>
            <person name="Fulton R."/>
            <person name="Fronick C."/>
            <person name="O'Laughlin M."/>
            <person name="Miner T."/>
            <person name="Herter B."/>
            <person name="Rosa B.A."/>
            <person name="Cordes M."/>
            <person name="Tomlinson C."/>
            <person name="Wollam A."/>
            <person name="Palsikar V.B."/>
            <person name="Mardis E.R."/>
            <person name="Wilson R.K."/>
        </authorList>
    </citation>
    <scope>NUCLEOTIDE SEQUENCE [LARGE SCALE GENOMIC DNA]</scope>
    <source>
        <strain evidence="2">KA00182</strain>
    </source>
</reference>
<comment type="caution">
    <text evidence="1">The sequence shown here is derived from an EMBL/GenBank/DDBJ whole genome shotgun (WGS) entry which is preliminary data.</text>
</comment>
<protein>
    <submittedName>
        <fullName evidence="1">Uncharacterized protein</fullName>
    </submittedName>
</protein>
<proteinExistence type="predicted"/>
<evidence type="ECO:0000313" key="1">
    <source>
        <dbReference type="EMBL" id="KXB90084.1"/>
    </source>
</evidence>
<keyword evidence="2" id="KW-1185">Reference proteome</keyword>
<dbReference type="Proteomes" id="UP000070160">
    <property type="component" value="Unassembled WGS sequence"/>
</dbReference>
<accession>A0A134CD86</accession>
<dbReference type="AlphaFoldDB" id="A0A134CD86"/>
<organism evidence="1 2">
    <name type="scientific">Megasphaera hutchinsoni</name>
    <dbReference type="NCBI Taxonomy" id="1588748"/>
    <lineage>
        <taxon>Bacteria</taxon>
        <taxon>Bacillati</taxon>
        <taxon>Bacillota</taxon>
        <taxon>Negativicutes</taxon>
        <taxon>Veillonellales</taxon>
        <taxon>Veillonellaceae</taxon>
        <taxon>Megasphaera</taxon>
    </lineage>
</organism>
<name>A0A134CD86_9FIRM</name>
<sequence>MERCVSCISCLACLPSHEDIPTFFNTMCKRLLLPLYAVMH</sequence>
<dbReference type="EMBL" id="LSDT01000050">
    <property type="protein sequence ID" value="KXB90084.1"/>
    <property type="molecule type" value="Genomic_DNA"/>
</dbReference>